<dbReference type="GO" id="GO:0016020">
    <property type="term" value="C:membrane"/>
    <property type="evidence" value="ECO:0007669"/>
    <property type="project" value="UniProtKB-SubCell"/>
</dbReference>
<evidence type="ECO:0000313" key="9">
    <source>
        <dbReference type="Proteomes" id="UP000015102"/>
    </source>
</evidence>
<dbReference type="OMA" id="WHQTVPL"/>
<feature type="transmembrane region" description="Helical" evidence="6">
    <location>
        <begin position="42"/>
        <end position="69"/>
    </location>
</feature>
<dbReference type="EMBL" id="CAQQ02394259">
    <property type="status" value="NOT_ANNOTATED_CDS"/>
    <property type="molecule type" value="Genomic_DNA"/>
</dbReference>
<dbReference type="InterPro" id="IPR020846">
    <property type="entry name" value="MFS_dom"/>
</dbReference>
<dbReference type="HOGENOM" id="CLU_001265_46_15_1"/>
<feature type="transmembrane region" description="Helical" evidence="6">
    <location>
        <begin position="419"/>
        <end position="441"/>
    </location>
</feature>
<dbReference type="PROSITE" id="PS50850">
    <property type="entry name" value="MFS"/>
    <property type="match status" value="1"/>
</dbReference>
<dbReference type="Gene3D" id="1.20.1250.20">
    <property type="entry name" value="MFS general substrate transporter like domains"/>
    <property type="match status" value="1"/>
</dbReference>
<keyword evidence="5 6" id="KW-0472">Membrane</keyword>
<dbReference type="Proteomes" id="UP000015102">
    <property type="component" value="Unassembled WGS sequence"/>
</dbReference>
<feature type="transmembrane region" description="Helical" evidence="6">
    <location>
        <begin position="169"/>
        <end position="186"/>
    </location>
</feature>
<comment type="subcellular location">
    <subcellularLocation>
        <location evidence="1">Membrane</location>
        <topology evidence="1">Multi-pass membrane protein</topology>
    </subcellularLocation>
</comment>
<accession>T1GJ80</accession>
<feature type="transmembrane region" description="Helical" evidence="6">
    <location>
        <begin position="300"/>
        <end position="322"/>
    </location>
</feature>
<evidence type="ECO:0000256" key="3">
    <source>
        <dbReference type="ARBA" id="ARBA00022692"/>
    </source>
</evidence>
<feature type="transmembrane region" description="Helical" evidence="6">
    <location>
        <begin position="113"/>
        <end position="133"/>
    </location>
</feature>
<feature type="transmembrane region" description="Helical" evidence="6">
    <location>
        <begin position="368"/>
        <end position="387"/>
    </location>
</feature>
<name>T1GJ80_MEGSC</name>
<reference evidence="8" key="2">
    <citation type="submission" date="2015-06" db="UniProtKB">
        <authorList>
            <consortium name="EnsemblMetazoa"/>
        </authorList>
    </citation>
    <scope>IDENTIFICATION</scope>
</reference>
<dbReference type="InterPro" id="IPR036259">
    <property type="entry name" value="MFS_trans_sf"/>
</dbReference>
<evidence type="ECO:0000256" key="4">
    <source>
        <dbReference type="ARBA" id="ARBA00022989"/>
    </source>
</evidence>
<dbReference type="EnsemblMetazoa" id="MESCA003524-RA">
    <property type="protein sequence ID" value="MESCA003524-PA"/>
    <property type="gene ID" value="MESCA003524"/>
</dbReference>
<feature type="transmembrane region" description="Helical" evidence="6">
    <location>
        <begin position="198"/>
        <end position="219"/>
    </location>
</feature>
<keyword evidence="4 6" id="KW-1133">Transmembrane helix</keyword>
<evidence type="ECO:0000313" key="8">
    <source>
        <dbReference type="EnsemblMetazoa" id="MESCA003524-PA"/>
    </source>
</evidence>
<evidence type="ECO:0000259" key="7">
    <source>
        <dbReference type="PROSITE" id="PS50850"/>
    </source>
</evidence>
<dbReference type="SUPFAM" id="SSF103473">
    <property type="entry name" value="MFS general substrate transporter"/>
    <property type="match status" value="1"/>
</dbReference>
<feature type="transmembrane region" description="Helical" evidence="6">
    <location>
        <begin position="139"/>
        <end position="157"/>
    </location>
</feature>
<dbReference type="InterPro" id="IPR011701">
    <property type="entry name" value="MFS"/>
</dbReference>
<keyword evidence="9" id="KW-1185">Reference proteome</keyword>
<dbReference type="STRING" id="36166.T1GJ80"/>
<feature type="domain" description="Major facilitator superfamily (MFS) profile" evidence="7">
    <location>
        <begin position="44"/>
        <end position="505"/>
    </location>
</feature>
<reference evidence="9" key="1">
    <citation type="submission" date="2013-02" db="EMBL/GenBank/DDBJ databases">
        <authorList>
            <person name="Hughes D."/>
        </authorList>
    </citation>
    <scope>NUCLEOTIDE SEQUENCE</scope>
    <source>
        <strain>Durham</strain>
        <strain evidence="9">NC isolate 2 -- Noor lab</strain>
    </source>
</reference>
<protein>
    <recommendedName>
        <fullName evidence="7">Major facilitator superfamily (MFS) profile domain-containing protein</fullName>
    </recommendedName>
</protein>
<evidence type="ECO:0000256" key="1">
    <source>
        <dbReference type="ARBA" id="ARBA00004141"/>
    </source>
</evidence>
<dbReference type="AlphaFoldDB" id="T1GJ80"/>
<keyword evidence="3 6" id="KW-0812">Transmembrane</keyword>
<feature type="transmembrane region" description="Helical" evidence="6">
    <location>
        <begin position="81"/>
        <end position="101"/>
    </location>
</feature>
<dbReference type="GO" id="GO:0022857">
    <property type="term" value="F:transmembrane transporter activity"/>
    <property type="evidence" value="ECO:0007669"/>
    <property type="project" value="InterPro"/>
</dbReference>
<feature type="transmembrane region" description="Helical" evidence="6">
    <location>
        <begin position="453"/>
        <end position="476"/>
    </location>
</feature>
<proteinExistence type="predicted"/>
<sequence length="538" mass="60569">MDNNLTKIGESINLCPKFEEKPLKKYTYEEAIEEVGVGKFHYALLLISGLCFMACITEISGIGLIMFSIKCDLKFTLVEQGLIGSAGFLGIVISSHFMGFLADTWGRVRSLRLMLFLSLCMSIISVMSVNVWMLFIFRFLTGCFISGGQAIVFTVVGEFHSSKTRIKHVALVSIFLSCYWNIPMNIDSYIGSVHLLPWRLLMFCNTFPSMMAVLGVLWLPETPKYLLGQGNHSDCVEVLRKVYSINTGNPKSSYPCDIVTLKDKGSDLSNIRGLGNALLLIWNQTVQVFTKDRIWQTFNMCFITFVINLIAQGTFMYFPIIINNLITHVKESLTVCKAFKVVDSVNSNSTLEEICADPDYMNIKQYEYLAYIGCLFMMFYLIMSAVINHTGKKLLLIIWLGSAAICSISLHWIHELVLVLLFMTVTVAIANCIGIMSAVALEFYSTNINAMGVSFVMMIGRVGAVVGTNIVGPLLFSYCDELFFAYGIVIAVVCVCAYFLPNGVRNRIYKKSRLELFFYCLYIINFSKYYQCDLISKV</sequence>
<keyword evidence="2" id="KW-0813">Transport</keyword>
<feature type="transmembrane region" description="Helical" evidence="6">
    <location>
        <begin position="394"/>
        <end position="413"/>
    </location>
</feature>
<organism evidence="8 9">
    <name type="scientific">Megaselia scalaris</name>
    <name type="common">Humpbacked fly</name>
    <name type="synonym">Phora scalaris</name>
    <dbReference type="NCBI Taxonomy" id="36166"/>
    <lineage>
        <taxon>Eukaryota</taxon>
        <taxon>Metazoa</taxon>
        <taxon>Ecdysozoa</taxon>
        <taxon>Arthropoda</taxon>
        <taxon>Hexapoda</taxon>
        <taxon>Insecta</taxon>
        <taxon>Pterygota</taxon>
        <taxon>Neoptera</taxon>
        <taxon>Endopterygota</taxon>
        <taxon>Diptera</taxon>
        <taxon>Brachycera</taxon>
        <taxon>Muscomorpha</taxon>
        <taxon>Platypezoidea</taxon>
        <taxon>Phoridae</taxon>
        <taxon>Megaseliini</taxon>
        <taxon>Megaselia</taxon>
    </lineage>
</organism>
<dbReference type="PANTHER" id="PTHR23511">
    <property type="entry name" value="SYNAPTIC VESICLE GLYCOPROTEIN 2"/>
    <property type="match status" value="1"/>
</dbReference>
<dbReference type="Pfam" id="PF07690">
    <property type="entry name" value="MFS_1"/>
    <property type="match status" value="1"/>
</dbReference>
<dbReference type="PANTHER" id="PTHR23511:SF35">
    <property type="entry name" value="MAJOR FACILITATOR SUPERFAMILY (MFS) PROFILE DOMAIN-CONTAINING PROTEIN"/>
    <property type="match status" value="1"/>
</dbReference>
<feature type="transmembrane region" description="Helical" evidence="6">
    <location>
        <begin position="482"/>
        <end position="500"/>
    </location>
</feature>
<evidence type="ECO:0000256" key="2">
    <source>
        <dbReference type="ARBA" id="ARBA00022448"/>
    </source>
</evidence>
<evidence type="ECO:0000256" key="6">
    <source>
        <dbReference type="SAM" id="Phobius"/>
    </source>
</evidence>
<evidence type="ECO:0000256" key="5">
    <source>
        <dbReference type="ARBA" id="ARBA00023136"/>
    </source>
</evidence>